<reference evidence="3 4" key="1">
    <citation type="submission" date="2019-10" db="EMBL/GenBank/DDBJ databases">
        <title>Extracellular Electron Transfer in a Candidatus Methanoperedens spp. Enrichment Culture.</title>
        <authorList>
            <person name="Berger S."/>
            <person name="Rangel Shaw D."/>
            <person name="Berben T."/>
            <person name="In 'T Zandt M."/>
            <person name="Frank J."/>
            <person name="Reimann J."/>
            <person name="Jetten M.S.M."/>
            <person name="Welte C.U."/>
        </authorList>
    </citation>
    <scope>NUCLEOTIDE SEQUENCE [LARGE SCALE GENOMIC DNA]</scope>
    <source>
        <strain evidence="3">SB12</strain>
    </source>
</reference>
<name>A0A833GZR0_9LEPT</name>
<dbReference type="Gene3D" id="3.40.50.2000">
    <property type="entry name" value="Glycogen Phosphorylase B"/>
    <property type="match status" value="2"/>
</dbReference>
<evidence type="ECO:0000259" key="2">
    <source>
        <dbReference type="Pfam" id="PF13439"/>
    </source>
</evidence>
<evidence type="ECO:0000313" key="3">
    <source>
        <dbReference type="EMBL" id="KAB2931187.1"/>
    </source>
</evidence>
<dbReference type="EMBL" id="WBUI01000015">
    <property type="protein sequence ID" value="KAB2931187.1"/>
    <property type="molecule type" value="Genomic_DNA"/>
</dbReference>
<dbReference type="InterPro" id="IPR001296">
    <property type="entry name" value="Glyco_trans_1"/>
</dbReference>
<proteinExistence type="predicted"/>
<gene>
    <name evidence="3" type="ORF">F9K24_14645</name>
</gene>
<keyword evidence="3" id="KW-0808">Transferase</keyword>
<dbReference type="InterPro" id="IPR028098">
    <property type="entry name" value="Glyco_trans_4-like_N"/>
</dbReference>
<feature type="domain" description="Glycosyltransferase subfamily 4-like N-terminal" evidence="2">
    <location>
        <begin position="21"/>
        <end position="178"/>
    </location>
</feature>
<evidence type="ECO:0000313" key="4">
    <source>
        <dbReference type="Proteomes" id="UP000460298"/>
    </source>
</evidence>
<protein>
    <submittedName>
        <fullName evidence="3">Glycosyltransferase</fullName>
    </submittedName>
</protein>
<dbReference type="SUPFAM" id="SSF53756">
    <property type="entry name" value="UDP-Glycosyltransferase/glycogen phosphorylase"/>
    <property type="match status" value="1"/>
</dbReference>
<comment type="caution">
    <text evidence="3">The sequence shown here is derived from an EMBL/GenBank/DDBJ whole genome shotgun (WGS) entry which is preliminary data.</text>
</comment>
<dbReference type="PANTHER" id="PTHR12526:SF630">
    <property type="entry name" value="GLYCOSYLTRANSFERASE"/>
    <property type="match status" value="1"/>
</dbReference>
<dbReference type="PANTHER" id="PTHR12526">
    <property type="entry name" value="GLYCOSYLTRANSFERASE"/>
    <property type="match status" value="1"/>
</dbReference>
<accession>A0A833GZR0</accession>
<evidence type="ECO:0000259" key="1">
    <source>
        <dbReference type="Pfam" id="PF00534"/>
    </source>
</evidence>
<sequence>MTASFQSDLSVLHLNTAKTWRGGEQQVLYLARFLRDAGVRQIVAGRRNSEMQKRCKAEGIAFFGSGMASELDLLSVFRIIRLVRKERIRVIHAHTAKAHSIGLLAMKLGGLEREGVRFIVSRRVDFRARPGMLSRMKYESPLVHRYVAISENVRRILVEDGIAEDRIRVAYSGIDTERLKDLPDSSPLREEFKIPAGTVILGNVAALVDHKDQRTLLQALSLLLGRDVPPFLLFVVGEGELREELTDLRDRLGLREKVIFTGFRNDVPVFLSLFNIFVMSSKEEGLGTIVLDAMSAGLPVITTDGGGLPEMIVPEKGGLLSPAQNASALADNIERALRHPEEWKQWGAYNREAVKRFDYRETGRRNLEIYNEVLQS</sequence>
<dbReference type="AlphaFoldDB" id="A0A833GZR0"/>
<dbReference type="Pfam" id="PF00534">
    <property type="entry name" value="Glycos_transf_1"/>
    <property type="match status" value="1"/>
</dbReference>
<organism evidence="3 4">
    <name type="scientific">Leptonema illini</name>
    <dbReference type="NCBI Taxonomy" id="183"/>
    <lineage>
        <taxon>Bacteria</taxon>
        <taxon>Pseudomonadati</taxon>
        <taxon>Spirochaetota</taxon>
        <taxon>Spirochaetia</taxon>
        <taxon>Leptospirales</taxon>
        <taxon>Leptospiraceae</taxon>
        <taxon>Leptonema</taxon>
    </lineage>
</organism>
<feature type="domain" description="Glycosyl transferase family 1" evidence="1">
    <location>
        <begin position="188"/>
        <end position="352"/>
    </location>
</feature>
<dbReference type="Pfam" id="PF13439">
    <property type="entry name" value="Glyco_transf_4"/>
    <property type="match status" value="1"/>
</dbReference>
<dbReference type="GO" id="GO:0016757">
    <property type="term" value="F:glycosyltransferase activity"/>
    <property type="evidence" value="ECO:0007669"/>
    <property type="project" value="InterPro"/>
</dbReference>
<dbReference type="Proteomes" id="UP000460298">
    <property type="component" value="Unassembled WGS sequence"/>
</dbReference>